<dbReference type="GO" id="GO:0005737">
    <property type="term" value="C:cytoplasm"/>
    <property type="evidence" value="ECO:0007669"/>
    <property type="project" value="TreeGrafter"/>
</dbReference>
<dbReference type="InterPro" id="IPR023753">
    <property type="entry name" value="FAD/NAD-binding_dom"/>
</dbReference>
<reference evidence="3 4" key="1">
    <citation type="submission" date="2015-04" db="EMBL/GenBank/DDBJ databases">
        <authorList>
            <person name="Heijne W.H."/>
            <person name="Fedorova N.D."/>
            <person name="Nierman W.C."/>
            <person name="Vollebregt A.W."/>
            <person name="Zhao Z."/>
            <person name="Wu L."/>
            <person name="Kumar M."/>
            <person name="Stam H."/>
            <person name="van den Berg M.A."/>
            <person name="Pel H.J."/>
        </authorList>
    </citation>
    <scope>NUCLEOTIDE SEQUENCE [LARGE SCALE GENOMIC DNA]</scope>
    <source>
        <strain evidence="3 4">CBS 393.64</strain>
    </source>
</reference>
<dbReference type="PANTHER" id="PTHR43735">
    <property type="entry name" value="APOPTOSIS-INDUCING FACTOR 1"/>
    <property type="match status" value="1"/>
</dbReference>
<feature type="domain" description="FAD/NAD(P)-binding" evidence="2">
    <location>
        <begin position="51"/>
        <end position="336"/>
    </location>
</feature>
<dbReference type="RefSeq" id="XP_013327870.1">
    <property type="nucleotide sequence ID" value="XM_013472416.1"/>
</dbReference>
<dbReference type="GeneID" id="25317046"/>
<keyword evidence="4" id="KW-1185">Reference proteome</keyword>
<evidence type="ECO:0000259" key="2">
    <source>
        <dbReference type="Pfam" id="PF07992"/>
    </source>
</evidence>
<evidence type="ECO:0000256" key="1">
    <source>
        <dbReference type="SAM" id="MobiDB-lite"/>
    </source>
</evidence>
<sequence length="427" mass="46739">MTPPVPPHILVVGAAYSGLYAVLNLLNICDGKPHFPSVMNLSPIRKPDVPPQITIVDERDGIFHTMGTPLVHVENKVTESAWIRYSDIPALKRANVHILQGRVVEIDPLRKCAFWRSSAASENDPDRVLQYDYLIAATGLQRDWPILPRCFTRQQYILDAKEHIAKLKATRNHPIVVIGGGAVGTEFAAEIKHHYPDHRVILIHSRASLLSNEPLPEEFKEKALATLKAEGVEVMLETRVMNETTQTAPDGESQEIRLKLSNGDEIIAGHTIWATSRHLPRTEFLPPESLNEEGYVKVLPSLQFAATIPNNHVHFAVGDIAAWSGIKRVGRALSMGQCAAVNILKLITADVTPVVKQSNSSNSSSSSREGEAGDIDGPELQVYPYVPPMIALALGSTAVTYHPDMGVSGGEEAYKTSFGTDLGLSIR</sequence>
<dbReference type="InterPro" id="IPR036188">
    <property type="entry name" value="FAD/NAD-bd_sf"/>
</dbReference>
<dbReference type="STRING" id="1408163.A0A0F4YUG1"/>
<dbReference type="EMBL" id="LASV01000192">
    <property type="protein sequence ID" value="KKA21258.1"/>
    <property type="molecule type" value="Genomic_DNA"/>
</dbReference>
<gene>
    <name evidence="3" type="ORF">T310_4699</name>
</gene>
<comment type="caution">
    <text evidence="3">The sequence shown here is derived from an EMBL/GenBank/DDBJ whole genome shotgun (WGS) entry which is preliminary data.</text>
</comment>
<evidence type="ECO:0000313" key="4">
    <source>
        <dbReference type="Proteomes" id="UP000053958"/>
    </source>
</evidence>
<feature type="compositionally biased region" description="Low complexity" evidence="1">
    <location>
        <begin position="358"/>
        <end position="367"/>
    </location>
</feature>
<proteinExistence type="predicted"/>
<accession>A0A0F4YUG1</accession>
<dbReference type="Pfam" id="PF07992">
    <property type="entry name" value="Pyr_redox_2"/>
    <property type="match status" value="1"/>
</dbReference>
<protein>
    <submittedName>
        <fullName evidence="3">Pyridine nucleotide-disulfide oxidoreductase-like protein</fullName>
    </submittedName>
</protein>
<name>A0A0F4YUG1_RASE3</name>
<feature type="region of interest" description="Disordered" evidence="1">
    <location>
        <begin position="356"/>
        <end position="377"/>
    </location>
</feature>
<evidence type="ECO:0000313" key="3">
    <source>
        <dbReference type="EMBL" id="KKA21258.1"/>
    </source>
</evidence>
<dbReference type="PRINTS" id="PR00368">
    <property type="entry name" value="FADPNR"/>
</dbReference>
<dbReference type="OrthoDB" id="202203at2759"/>
<dbReference type="Gene3D" id="3.50.50.100">
    <property type="match status" value="1"/>
</dbReference>
<dbReference type="SUPFAM" id="SSF51905">
    <property type="entry name" value="FAD/NAD(P)-binding domain"/>
    <property type="match status" value="1"/>
</dbReference>
<dbReference type="AlphaFoldDB" id="A0A0F4YUG1"/>
<organism evidence="3 4">
    <name type="scientific">Rasamsonia emersonii (strain ATCC 16479 / CBS 393.64 / IMI 116815)</name>
    <dbReference type="NCBI Taxonomy" id="1408163"/>
    <lineage>
        <taxon>Eukaryota</taxon>
        <taxon>Fungi</taxon>
        <taxon>Dikarya</taxon>
        <taxon>Ascomycota</taxon>
        <taxon>Pezizomycotina</taxon>
        <taxon>Eurotiomycetes</taxon>
        <taxon>Eurotiomycetidae</taxon>
        <taxon>Eurotiales</taxon>
        <taxon>Trichocomaceae</taxon>
        <taxon>Rasamsonia</taxon>
    </lineage>
</organism>
<dbReference type="PANTHER" id="PTHR43735:SF24">
    <property type="entry name" value="NUCLEOTIDE-DISULPHIDE OXIDOREDUCTASE AMID-LIKE, PUTATIVE (AFU_ORTHOLOGUE AFUA_1G17180)-RELATED"/>
    <property type="match status" value="1"/>
</dbReference>
<dbReference type="GO" id="GO:0050660">
    <property type="term" value="F:flavin adenine dinucleotide binding"/>
    <property type="evidence" value="ECO:0007669"/>
    <property type="project" value="TreeGrafter"/>
</dbReference>
<dbReference type="Proteomes" id="UP000053958">
    <property type="component" value="Unassembled WGS sequence"/>
</dbReference>
<dbReference type="GO" id="GO:0004174">
    <property type="term" value="F:electron-transferring-flavoprotein dehydrogenase activity"/>
    <property type="evidence" value="ECO:0007669"/>
    <property type="project" value="TreeGrafter"/>
</dbReference>